<sequence>MTKLKVEMKTVDWERIIWEESTVCTGWVDAEYAVAHFVNALTQNEMIGRRLFEDDNCVVLVSSYSTAGQVNGYRRIPKRCILHRTGLAELSGDKHEAH</sequence>
<evidence type="ECO:0000313" key="1">
    <source>
        <dbReference type="EMBL" id="KKM70944.1"/>
    </source>
</evidence>
<proteinExistence type="predicted"/>
<name>A0A0F9JM98_9ZZZZ</name>
<reference evidence="1" key="1">
    <citation type="journal article" date="2015" name="Nature">
        <title>Complex archaea that bridge the gap between prokaryotes and eukaryotes.</title>
        <authorList>
            <person name="Spang A."/>
            <person name="Saw J.H."/>
            <person name="Jorgensen S.L."/>
            <person name="Zaremba-Niedzwiedzka K."/>
            <person name="Martijn J."/>
            <person name="Lind A.E."/>
            <person name="van Eijk R."/>
            <person name="Schleper C."/>
            <person name="Guy L."/>
            <person name="Ettema T.J."/>
        </authorList>
    </citation>
    <scope>NUCLEOTIDE SEQUENCE</scope>
</reference>
<gene>
    <name evidence="1" type="ORF">LCGC14_1435640</name>
</gene>
<dbReference type="AlphaFoldDB" id="A0A0F9JM98"/>
<comment type="caution">
    <text evidence="1">The sequence shown here is derived from an EMBL/GenBank/DDBJ whole genome shotgun (WGS) entry which is preliminary data.</text>
</comment>
<dbReference type="EMBL" id="LAZR01009722">
    <property type="protein sequence ID" value="KKM70944.1"/>
    <property type="molecule type" value="Genomic_DNA"/>
</dbReference>
<organism evidence="1">
    <name type="scientific">marine sediment metagenome</name>
    <dbReference type="NCBI Taxonomy" id="412755"/>
    <lineage>
        <taxon>unclassified sequences</taxon>
        <taxon>metagenomes</taxon>
        <taxon>ecological metagenomes</taxon>
    </lineage>
</organism>
<protein>
    <submittedName>
        <fullName evidence="1">Uncharacterized protein</fullName>
    </submittedName>
</protein>
<accession>A0A0F9JM98</accession>